<dbReference type="PROSITE" id="PS01081">
    <property type="entry name" value="HTH_TETR_1"/>
    <property type="match status" value="1"/>
</dbReference>
<dbReference type="PANTHER" id="PTHR30055:SF234">
    <property type="entry name" value="HTH-TYPE TRANSCRIPTIONAL REGULATOR BETI"/>
    <property type="match status" value="1"/>
</dbReference>
<dbReference type="Gene3D" id="1.10.357.10">
    <property type="entry name" value="Tetracycline Repressor, domain 2"/>
    <property type="match status" value="1"/>
</dbReference>
<evidence type="ECO:0000313" key="6">
    <source>
        <dbReference type="EMBL" id="KAA0021692.1"/>
    </source>
</evidence>
<dbReference type="GO" id="GO:0003700">
    <property type="term" value="F:DNA-binding transcription factor activity"/>
    <property type="evidence" value="ECO:0007669"/>
    <property type="project" value="TreeGrafter"/>
</dbReference>
<dbReference type="InterPro" id="IPR001647">
    <property type="entry name" value="HTH_TetR"/>
</dbReference>
<evidence type="ECO:0000256" key="1">
    <source>
        <dbReference type="ARBA" id="ARBA00023015"/>
    </source>
</evidence>
<dbReference type="EMBL" id="VLNY01000008">
    <property type="protein sequence ID" value="KAA0021692.1"/>
    <property type="molecule type" value="Genomic_DNA"/>
</dbReference>
<protein>
    <submittedName>
        <fullName evidence="6">TetR family transcriptional regulator</fullName>
    </submittedName>
</protein>
<dbReference type="PRINTS" id="PR00455">
    <property type="entry name" value="HTHTETR"/>
</dbReference>
<dbReference type="Pfam" id="PF00440">
    <property type="entry name" value="TetR_N"/>
    <property type="match status" value="1"/>
</dbReference>
<keyword evidence="1" id="KW-0805">Transcription regulation</keyword>
<keyword evidence="2 4" id="KW-0238">DNA-binding</keyword>
<dbReference type="InterPro" id="IPR009057">
    <property type="entry name" value="Homeodomain-like_sf"/>
</dbReference>
<evidence type="ECO:0000256" key="2">
    <source>
        <dbReference type="ARBA" id="ARBA00023125"/>
    </source>
</evidence>
<evidence type="ECO:0000259" key="5">
    <source>
        <dbReference type="PROSITE" id="PS50977"/>
    </source>
</evidence>
<accession>A0A5A7S966</accession>
<feature type="DNA-binding region" description="H-T-H motif" evidence="4">
    <location>
        <begin position="40"/>
        <end position="59"/>
    </location>
</feature>
<dbReference type="GO" id="GO:0000976">
    <property type="term" value="F:transcription cis-regulatory region binding"/>
    <property type="evidence" value="ECO:0007669"/>
    <property type="project" value="TreeGrafter"/>
</dbReference>
<evidence type="ECO:0000313" key="7">
    <source>
        <dbReference type="Proteomes" id="UP000322244"/>
    </source>
</evidence>
<dbReference type="RefSeq" id="WP_149431559.1">
    <property type="nucleotide sequence ID" value="NZ_VLNY01000008.1"/>
</dbReference>
<dbReference type="InterPro" id="IPR023772">
    <property type="entry name" value="DNA-bd_HTH_TetR-type_CS"/>
</dbReference>
<comment type="caution">
    <text evidence="6">The sequence shown here is derived from an EMBL/GenBank/DDBJ whole genome shotgun (WGS) entry which is preliminary data.</text>
</comment>
<name>A0A5A7S966_9NOCA</name>
<proteinExistence type="predicted"/>
<dbReference type="AlphaFoldDB" id="A0A5A7S966"/>
<sequence>MRPENMTDGQKGSFIEEARRRQIIASAVEVIAETGYAGATLARIAKHAGISKGVISYHFDGKDDLMTQLVVQLFVSGAEYMGPLIAQAEGSRNQLMVYIQSNLDFIATNKKYVAALNNVVLNLRVPDGRLKFVAESDEAAIIGPLIDMLERGQKDGSFGDFDARIMAMLIRDAVDGIAHRVSRDLGFDISLYTEQMKRVFDFATRREA</sequence>
<dbReference type="PROSITE" id="PS50977">
    <property type="entry name" value="HTH_TETR_2"/>
    <property type="match status" value="1"/>
</dbReference>
<dbReference type="Gene3D" id="1.10.10.60">
    <property type="entry name" value="Homeodomain-like"/>
    <property type="match status" value="1"/>
</dbReference>
<dbReference type="PANTHER" id="PTHR30055">
    <property type="entry name" value="HTH-TYPE TRANSCRIPTIONAL REGULATOR RUTR"/>
    <property type="match status" value="1"/>
</dbReference>
<reference evidence="6 7" key="1">
    <citation type="submission" date="2019-07" db="EMBL/GenBank/DDBJ databases">
        <title>Rhodococcus cavernicolus sp. nov., isolated from a cave.</title>
        <authorList>
            <person name="Lee S.D."/>
        </authorList>
    </citation>
    <scope>NUCLEOTIDE SEQUENCE [LARGE SCALE GENOMIC DNA]</scope>
    <source>
        <strain evidence="6 7">C1-24</strain>
    </source>
</reference>
<evidence type="ECO:0000256" key="3">
    <source>
        <dbReference type="ARBA" id="ARBA00023163"/>
    </source>
</evidence>
<keyword evidence="7" id="KW-1185">Reference proteome</keyword>
<organism evidence="6 7">
    <name type="scientific">Antrihabitans cavernicola</name>
    <dbReference type="NCBI Taxonomy" id="2495913"/>
    <lineage>
        <taxon>Bacteria</taxon>
        <taxon>Bacillati</taxon>
        <taxon>Actinomycetota</taxon>
        <taxon>Actinomycetes</taxon>
        <taxon>Mycobacteriales</taxon>
        <taxon>Nocardiaceae</taxon>
        <taxon>Antrihabitans</taxon>
    </lineage>
</organism>
<gene>
    <name evidence="6" type="ORF">FOY51_17545</name>
</gene>
<dbReference type="OrthoDB" id="9806334at2"/>
<keyword evidence="3" id="KW-0804">Transcription</keyword>
<dbReference type="InterPro" id="IPR050109">
    <property type="entry name" value="HTH-type_TetR-like_transc_reg"/>
</dbReference>
<feature type="domain" description="HTH tetR-type" evidence="5">
    <location>
        <begin position="17"/>
        <end position="77"/>
    </location>
</feature>
<dbReference type="SUPFAM" id="SSF46689">
    <property type="entry name" value="Homeodomain-like"/>
    <property type="match status" value="1"/>
</dbReference>
<evidence type="ECO:0000256" key="4">
    <source>
        <dbReference type="PROSITE-ProRule" id="PRU00335"/>
    </source>
</evidence>
<dbReference type="Proteomes" id="UP000322244">
    <property type="component" value="Unassembled WGS sequence"/>
</dbReference>
<dbReference type="InterPro" id="IPR036271">
    <property type="entry name" value="Tet_transcr_reg_TetR-rel_C_sf"/>
</dbReference>
<dbReference type="SUPFAM" id="SSF48498">
    <property type="entry name" value="Tetracyclin repressor-like, C-terminal domain"/>
    <property type="match status" value="1"/>
</dbReference>